<dbReference type="EMBL" id="CAJHCQ010000015">
    <property type="protein sequence ID" value="CAD6552280.1"/>
    <property type="molecule type" value="Genomic_DNA"/>
</dbReference>
<gene>
    <name evidence="2" type="ORF">LMG27952_05265</name>
</gene>
<dbReference type="Gene3D" id="3.40.50.1820">
    <property type="entry name" value="alpha/beta hydrolase"/>
    <property type="match status" value="1"/>
</dbReference>
<evidence type="ECO:0000256" key="1">
    <source>
        <dbReference type="SAM" id="MobiDB-lite"/>
    </source>
</evidence>
<comment type="caution">
    <text evidence="2">The sequence shown here is derived from an EMBL/GenBank/DDBJ whole genome shotgun (WGS) entry which is preliminary data.</text>
</comment>
<proteinExistence type="predicted"/>
<evidence type="ECO:0000313" key="2">
    <source>
        <dbReference type="EMBL" id="CAD6552280.1"/>
    </source>
</evidence>
<keyword evidence="3" id="KW-1185">Reference proteome</keyword>
<feature type="region of interest" description="Disordered" evidence="1">
    <location>
        <begin position="766"/>
        <end position="806"/>
    </location>
</feature>
<accession>A0ABM8P0M4</accession>
<evidence type="ECO:0008006" key="4">
    <source>
        <dbReference type="Google" id="ProtNLM"/>
    </source>
</evidence>
<dbReference type="PANTHER" id="PTHR36837:SF2">
    <property type="entry name" value="POLY(3-HYDROXYALKANOATE) POLYMERASE SUBUNIT PHAC"/>
    <property type="match status" value="1"/>
</dbReference>
<dbReference type="InterPro" id="IPR051321">
    <property type="entry name" value="PHA/PHB_synthase"/>
</dbReference>
<dbReference type="InterPro" id="IPR029058">
    <property type="entry name" value="AB_hydrolase_fold"/>
</dbReference>
<reference evidence="2 3" key="1">
    <citation type="submission" date="2020-10" db="EMBL/GenBank/DDBJ databases">
        <authorList>
            <person name="Peeters C."/>
        </authorList>
    </citation>
    <scope>NUCLEOTIDE SEQUENCE [LARGE SCALE GENOMIC DNA]</scope>
    <source>
        <strain evidence="2 3">LMG 27952</strain>
    </source>
</reference>
<organism evidence="2 3">
    <name type="scientific">Paraburkholderia hiiakae</name>
    <dbReference type="NCBI Taxonomy" id="1081782"/>
    <lineage>
        <taxon>Bacteria</taxon>
        <taxon>Pseudomonadati</taxon>
        <taxon>Pseudomonadota</taxon>
        <taxon>Betaproteobacteria</taxon>
        <taxon>Burkholderiales</taxon>
        <taxon>Burkholderiaceae</taxon>
        <taxon>Paraburkholderia</taxon>
    </lineage>
</organism>
<dbReference type="RefSeq" id="WP_201698807.1">
    <property type="nucleotide sequence ID" value="NZ_CAJHCQ010000015.1"/>
</dbReference>
<sequence>MTDVANQYARSQEIGRKVARLLAKRSEVAQTQFNQRLADAAGRLRDDGKPVSGSPAWTTALDPLAGYRYATDLVERSVLFWDTLRQRGNAFVDQARQGLQPVLHFEHELIVDGRKLPRPVNYALVRLLPPEGVVIDVSKRPYVIIDPRAGHGPGIGGFKDDSQAGVALRAGHYVYFVIFFRDPEPGQTLLDVCAAEEQFIRKVRELHPDSPKPAIVGNCQGGWAAMMVASSDPDHTGPLVINGAPMSYWSGAWSEGEGDNPMRYSGGMLGGTWLASLTADLGNGKFDGAHLVQNFENLNPANSLWDKYYHLLDNIDTEPPRFLDFERWWGGYYLMNREEIEWITRNLFVGNKLWSGEVRGLDGAAFDLRDIKSPIILFASLGDNITPPQQAFNWVADIYGSTEEIKARGQVIVGLVHRSIGHLGIFVSGKVAKKEHQQITSVLEAIESFPPGLYGMEIAERRGENGKTEYDVSFREYRLEEIVERLNRFERTDEHPFEAVKRVSEFNQRAYELFLQPWIRAMSNETTANLQRQFHPLRAQRWAFSDMNPWLEWLGPTAEAVRAKRLAQTHEETPLKEFEHCGSAMISASLDFYRAMRDAMTESAFFSFYGNMFVIEQGEEAQAKPIEAAGAPRDLSFVKDALASMTEGGYTEALARAACLLARRGEPLPLARLVLRHELAKDYAAYLPQLPGDQWRRVRGEQEIIVRYEPEQALATLPHLLEDPKDREKLLELAEKLLADRRVQETEPTAAQLSMLDKIRSSLPLERGSASRAATSMHEVPEAPRARVTPGLEEASRMVNTKSTTG</sequence>
<dbReference type="SUPFAM" id="SSF53474">
    <property type="entry name" value="alpha/beta-Hydrolases"/>
    <property type="match status" value="1"/>
</dbReference>
<dbReference type="PANTHER" id="PTHR36837">
    <property type="entry name" value="POLY(3-HYDROXYALKANOATE) POLYMERASE SUBUNIT PHAC"/>
    <property type="match status" value="1"/>
</dbReference>
<name>A0ABM8P0M4_9BURK</name>
<dbReference type="Proteomes" id="UP000656319">
    <property type="component" value="Unassembled WGS sequence"/>
</dbReference>
<evidence type="ECO:0000313" key="3">
    <source>
        <dbReference type="Proteomes" id="UP000656319"/>
    </source>
</evidence>
<dbReference type="InterPro" id="IPR024501">
    <property type="entry name" value="DUF3141"/>
</dbReference>
<dbReference type="Pfam" id="PF11339">
    <property type="entry name" value="DUF3141"/>
    <property type="match status" value="1"/>
</dbReference>
<protein>
    <recommendedName>
        <fullName evidence="4">Poly(3-hydroxybutyrate) depolymerase</fullName>
    </recommendedName>
</protein>